<dbReference type="OrthoDB" id="7486307at2759"/>
<feature type="compositionally biased region" description="Basic and acidic residues" evidence="1">
    <location>
        <begin position="46"/>
        <end position="73"/>
    </location>
</feature>
<feature type="region of interest" description="Disordered" evidence="1">
    <location>
        <begin position="1"/>
        <end position="23"/>
    </location>
</feature>
<evidence type="ECO:0000313" key="2">
    <source>
        <dbReference type="EMBL" id="PZC71505.1"/>
    </source>
</evidence>
<dbReference type="EMBL" id="KZ150306">
    <property type="protein sequence ID" value="PZC71505.1"/>
    <property type="molecule type" value="Genomic_DNA"/>
</dbReference>
<evidence type="ECO:0000256" key="1">
    <source>
        <dbReference type="SAM" id="MobiDB-lite"/>
    </source>
</evidence>
<name>A0A2W1BBJ7_HELAM</name>
<feature type="compositionally biased region" description="Low complexity" evidence="1">
    <location>
        <begin position="172"/>
        <end position="189"/>
    </location>
</feature>
<gene>
    <name evidence="2" type="primary">HaOG213213</name>
    <name evidence="2" type="ORF">B5X24_HaOG213213</name>
</gene>
<feature type="region of interest" description="Disordered" evidence="1">
    <location>
        <begin position="36"/>
        <end position="73"/>
    </location>
</feature>
<sequence length="334" mass="37764">MASLIMTSENTYTNTETDYTHPSSELETIHLNTEVENTHPNTESENTEKTDSPHETHNLNKTERSHASSSTDKKKEFSRSSFCGFLRTQIDTDSDNIKAEYDRDYRDVSGVNIRDCGEPLRPQVLRIDFNPGVDDDDFMQKKCVDFWKFINDHPELNSLKVKANKESVTKESSTNMTSSETASSTASSGSSGGYGLTPITMMSLDWLKNGELMNHALATKAVIKPCELVTKYDEYSQNKPDDWPPGKKPVARVHRVPNLVPRSSSKSRAHSSNKINQDKSLKLMLAEMKRWDSQHPKSMEPPNNPPGFALEKPERILLPYIAPNEDKYCEKCIN</sequence>
<accession>A0A2W1BBJ7</accession>
<keyword evidence="3" id="KW-1185">Reference proteome</keyword>
<feature type="region of interest" description="Disordered" evidence="1">
    <location>
        <begin position="259"/>
        <end position="279"/>
    </location>
</feature>
<feature type="compositionally biased region" description="Low complexity" evidence="1">
    <location>
        <begin position="7"/>
        <end position="17"/>
    </location>
</feature>
<feature type="region of interest" description="Disordered" evidence="1">
    <location>
        <begin position="165"/>
        <end position="194"/>
    </location>
</feature>
<proteinExistence type="predicted"/>
<dbReference type="Proteomes" id="UP000249218">
    <property type="component" value="Unassembled WGS sequence"/>
</dbReference>
<organism evidence="2 3">
    <name type="scientific">Helicoverpa armigera</name>
    <name type="common">Cotton bollworm</name>
    <name type="synonym">Heliothis armigera</name>
    <dbReference type="NCBI Taxonomy" id="29058"/>
    <lineage>
        <taxon>Eukaryota</taxon>
        <taxon>Metazoa</taxon>
        <taxon>Ecdysozoa</taxon>
        <taxon>Arthropoda</taxon>
        <taxon>Hexapoda</taxon>
        <taxon>Insecta</taxon>
        <taxon>Pterygota</taxon>
        <taxon>Neoptera</taxon>
        <taxon>Endopterygota</taxon>
        <taxon>Lepidoptera</taxon>
        <taxon>Glossata</taxon>
        <taxon>Ditrysia</taxon>
        <taxon>Noctuoidea</taxon>
        <taxon>Noctuidae</taxon>
        <taxon>Heliothinae</taxon>
        <taxon>Helicoverpa</taxon>
    </lineage>
</organism>
<evidence type="ECO:0000313" key="3">
    <source>
        <dbReference type="Proteomes" id="UP000249218"/>
    </source>
</evidence>
<dbReference type="AlphaFoldDB" id="A0A2W1BBJ7"/>
<protein>
    <submittedName>
        <fullName evidence="2">Uncharacterized protein</fullName>
    </submittedName>
</protein>
<reference evidence="2 3" key="1">
    <citation type="journal article" date="2017" name="BMC Biol.">
        <title>Genomic innovations, transcriptional plasticity and gene loss underlying the evolution and divergence of two highly polyphagous and invasive Helicoverpa pest species.</title>
        <authorList>
            <person name="Pearce S.L."/>
            <person name="Clarke D.F."/>
            <person name="East P.D."/>
            <person name="Elfekih S."/>
            <person name="Gordon K.H."/>
            <person name="Jermiin L.S."/>
            <person name="McGaughran A."/>
            <person name="Oakeshott J.G."/>
            <person name="Papanikolaou A."/>
            <person name="Perera O.P."/>
            <person name="Rane R.V."/>
            <person name="Richards S."/>
            <person name="Tay W.T."/>
            <person name="Walsh T.K."/>
            <person name="Anderson A."/>
            <person name="Anderson C.J."/>
            <person name="Asgari S."/>
            <person name="Board P.G."/>
            <person name="Bretschneider A."/>
            <person name="Campbell P.M."/>
            <person name="Chertemps T."/>
            <person name="Christeller J.T."/>
            <person name="Coppin C.W."/>
            <person name="Downes S.J."/>
            <person name="Duan G."/>
            <person name="Farnsworth C.A."/>
            <person name="Good R.T."/>
            <person name="Han L.B."/>
            <person name="Han Y.C."/>
            <person name="Hatje K."/>
            <person name="Horne I."/>
            <person name="Huang Y.P."/>
            <person name="Hughes D.S."/>
            <person name="Jacquin-Joly E."/>
            <person name="James W."/>
            <person name="Jhangiani S."/>
            <person name="Kollmar M."/>
            <person name="Kuwar S.S."/>
            <person name="Li S."/>
            <person name="Liu N.Y."/>
            <person name="Maibeche M.T."/>
            <person name="Miller J.R."/>
            <person name="Montagne N."/>
            <person name="Perry T."/>
            <person name="Qu J."/>
            <person name="Song S.V."/>
            <person name="Sutton G.G."/>
            <person name="Vogel H."/>
            <person name="Walenz B.P."/>
            <person name="Xu W."/>
            <person name="Zhang H.J."/>
            <person name="Zou Z."/>
            <person name="Batterham P."/>
            <person name="Edwards O.R."/>
            <person name="Feyereisen R."/>
            <person name="Gibbs R.A."/>
            <person name="Heckel D.G."/>
            <person name="McGrath A."/>
            <person name="Robin C."/>
            <person name="Scherer S.E."/>
            <person name="Worley K.C."/>
            <person name="Wu Y.D."/>
        </authorList>
    </citation>
    <scope>NUCLEOTIDE SEQUENCE [LARGE SCALE GENOMIC DNA]</scope>
    <source>
        <strain evidence="2">Harm_GR_Male_#8</strain>
        <tissue evidence="2">Whole organism</tissue>
    </source>
</reference>